<keyword evidence="6 8" id="KW-0472">Membrane</keyword>
<dbReference type="Pfam" id="PF06775">
    <property type="entry name" value="Seipin"/>
    <property type="match status" value="1"/>
</dbReference>
<dbReference type="Proteomes" id="UP000696485">
    <property type="component" value="Unassembled WGS sequence"/>
</dbReference>
<protein>
    <recommendedName>
        <fullName evidence="11">Seipin</fullName>
    </recommendedName>
</protein>
<evidence type="ECO:0000256" key="6">
    <source>
        <dbReference type="ARBA" id="ARBA00023136"/>
    </source>
</evidence>
<keyword evidence="3" id="KW-0256">Endoplasmic reticulum</keyword>
<feature type="transmembrane region" description="Helical" evidence="8">
    <location>
        <begin position="45"/>
        <end position="70"/>
    </location>
</feature>
<evidence type="ECO:0000256" key="3">
    <source>
        <dbReference type="ARBA" id="ARBA00022824"/>
    </source>
</evidence>
<feature type="region of interest" description="Disordered" evidence="7">
    <location>
        <begin position="266"/>
        <end position="285"/>
    </location>
</feature>
<evidence type="ECO:0000256" key="7">
    <source>
        <dbReference type="SAM" id="MobiDB-lite"/>
    </source>
</evidence>
<evidence type="ECO:0000313" key="10">
    <source>
        <dbReference type="Proteomes" id="UP000696485"/>
    </source>
</evidence>
<evidence type="ECO:0000256" key="2">
    <source>
        <dbReference type="ARBA" id="ARBA00022692"/>
    </source>
</evidence>
<dbReference type="PANTHER" id="PTHR21212:SF0">
    <property type="entry name" value="SEIPIN"/>
    <property type="match status" value="1"/>
</dbReference>
<evidence type="ECO:0000256" key="1">
    <source>
        <dbReference type="ARBA" id="ARBA00004477"/>
    </source>
</evidence>
<sequence length="410" mass="45818">MVLFEACIEIAAFFLSPFKNLLEPYVNWLVRFVTSSTTKRRVVQALVACIVIGLLVGLALFAYLVFYWVYIPQSSHVGQIHFQHGMLTKSGVTPGPFAYVEFPKSLLSSGFLRGGQGYDISVDLAVPSSTKNLDIGNFMVTVKLLSNHGDIIAKSSRPVMRSLLRAVPLVLWWSREEQRLQVELMKSFVEDSNNPVATVLVEVSSPDLRIYKATLHLDAHFRGLRRLMYYNRIATALIFMFGFVVCEMIFAVSAWVLLTRWFGESSVAPTPTPSPTPTPRRDNTGSIYENATLSLLDKEPGPDFMGRDLLAQDLKYREGDVQDAGFSSIPELESRMDEVWLRESDAAQTLAHGEAMAGANDLHASKWPQKRQRMPCGRRSLDALEMEGGLSTSVRCVQEFEPNARSTALP</sequence>
<proteinExistence type="predicted"/>
<dbReference type="CDD" id="cd23995">
    <property type="entry name" value="Seipin_BSCL2_like"/>
    <property type="match status" value="1"/>
</dbReference>
<evidence type="ECO:0000313" key="9">
    <source>
        <dbReference type="EMBL" id="KAF9325035.1"/>
    </source>
</evidence>
<keyword evidence="2 8" id="KW-0812">Transmembrane</keyword>
<keyword evidence="5" id="KW-0443">Lipid metabolism</keyword>
<dbReference type="GO" id="GO:0006629">
    <property type="term" value="P:lipid metabolic process"/>
    <property type="evidence" value="ECO:0007669"/>
    <property type="project" value="UniProtKB-KW"/>
</dbReference>
<keyword evidence="4 8" id="KW-1133">Transmembrane helix</keyword>
<evidence type="ECO:0000256" key="5">
    <source>
        <dbReference type="ARBA" id="ARBA00023098"/>
    </source>
</evidence>
<reference evidence="9" key="1">
    <citation type="journal article" date="2020" name="Fungal Divers.">
        <title>Resolving the Mortierellaceae phylogeny through synthesis of multi-gene phylogenetics and phylogenomics.</title>
        <authorList>
            <person name="Vandepol N."/>
            <person name="Liber J."/>
            <person name="Desiro A."/>
            <person name="Na H."/>
            <person name="Kennedy M."/>
            <person name="Barry K."/>
            <person name="Grigoriev I.V."/>
            <person name="Miller A.N."/>
            <person name="O'Donnell K."/>
            <person name="Stajich J.E."/>
            <person name="Bonito G."/>
        </authorList>
    </citation>
    <scope>NUCLEOTIDE SEQUENCE</scope>
    <source>
        <strain evidence="9">NVP1</strain>
    </source>
</reference>
<dbReference type="GO" id="GO:0005789">
    <property type="term" value="C:endoplasmic reticulum membrane"/>
    <property type="evidence" value="ECO:0007669"/>
    <property type="project" value="UniProtKB-SubCell"/>
</dbReference>
<comment type="caution">
    <text evidence="9">The sequence shown here is derived from an EMBL/GenBank/DDBJ whole genome shotgun (WGS) entry which is preliminary data.</text>
</comment>
<dbReference type="InterPro" id="IPR009617">
    <property type="entry name" value="Seipin"/>
</dbReference>
<comment type="subcellular location">
    <subcellularLocation>
        <location evidence="1">Endoplasmic reticulum membrane</location>
        <topology evidence="1">Multi-pass membrane protein</topology>
    </subcellularLocation>
</comment>
<dbReference type="GO" id="GO:0140042">
    <property type="term" value="P:lipid droplet formation"/>
    <property type="evidence" value="ECO:0007669"/>
    <property type="project" value="UniProtKB-ARBA"/>
</dbReference>
<gene>
    <name evidence="9" type="ORF">BG006_011448</name>
</gene>
<dbReference type="EMBL" id="JAAAUY010000988">
    <property type="protein sequence ID" value="KAF9325035.1"/>
    <property type="molecule type" value="Genomic_DNA"/>
</dbReference>
<dbReference type="PANTHER" id="PTHR21212">
    <property type="entry name" value="BERNARDINELLI-SEIP CONGENITAL LIPODYSTROPHY 2 HOMOLOG BSCL2 PROTEIN"/>
    <property type="match status" value="1"/>
</dbReference>
<evidence type="ECO:0008006" key="11">
    <source>
        <dbReference type="Google" id="ProtNLM"/>
    </source>
</evidence>
<keyword evidence="10" id="KW-1185">Reference proteome</keyword>
<accession>A0A9P5SBY7</accession>
<evidence type="ECO:0000256" key="8">
    <source>
        <dbReference type="SAM" id="Phobius"/>
    </source>
</evidence>
<feature type="transmembrane region" description="Helical" evidence="8">
    <location>
        <begin position="233"/>
        <end position="258"/>
    </location>
</feature>
<organism evidence="9 10">
    <name type="scientific">Podila minutissima</name>
    <dbReference type="NCBI Taxonomy" id="64525"/>
    <lineage>
        <taxon>Eukaryota</taxon>
        <taxon>Fungi</taxon>
        <taxon>Fungi incertae sedis</taxon>
        <taxon>Mucoromycota</taxon>
        <taxon>Mortierellomycotina</taxon>
        <taxon>Mortierellomycetes</taxon>
        <taxon>Mortierellales</taxon>
        <taxon>Mortierellaceae</taxon>
        <taxon>Podila</taxon>
    </lineage>
</organism>
<dbReference type="AlphaFoldDB" id="A0A9P5SBY7"/>
<name>A0A9P5SBY7_9FUNG</name>
<evidence type="ECO:0000256" key="4">
    <source>
        <dbReference type="ARBA" id="ARBA00022989"/>
    </source>
</evidence>